<evidence type="ECO:0000313" key="3">
    <source>
        <dbReference type="Proteomes" id="UP001066276"/>
    </source>
</evidence>
<dbReference type="InterPro" id="IPR050462">
    <property type="entry name" value="Retroviral_Gag-Pol_poly"/>
</dbReference>
<dbReference type="Gene3D" id="1.10.375.10">
    <property type="entry name" value="Human Immunodeficiency Virus Type 1 Capsid Protein"/>
    <property type="match status" value="1"/>
</dbReference>
<sequence length="839" mass="96592">MSLFTKFKTKSKAKKFLEKEVVLPPKDTPARFMYNKHGMSAIVFLDLWVEYTEKLEERYRWPINGTFDIESVLKVEEQLFKRKARQAQLDSVEWWRKEAHRRQEKAQNKVEKAQKMSEKAKSDELLQTGKETVLDQTIREKQGNMTGLYPVLPKCEVAGQVKLKHGPLPSAPIDFEEAPLIDLLDVPPPYYTDMRPVHPGPGQAVTPPPTIIDNLSERTRHLSLEETAGGDEAAGGEDKVQCPHDPLYKRYPALDEPGKQLVDSWTKIEKMPAVQSTIDSMIEYMLRGGDSNAYTDVMKGKNKRQKRHIYTFMTLLFARYFQANGLKIPTKLADIINDLNEKTEEVEDEIDGAAPTSEELYEETEEALEWFLDQEPPLTVEEQELARTATLWTSQPKIYNPDVIAQLFSNLPLTQRRLASIYMTQHLMTLNKIIRPHQKALEDLLSKCTSLTFVQDPSLFLNIFLEARQEYHDEVTRTLLRSRHQDLQQKDTLRHFPLREVHPRTDVGNNLHRVFVYTPLTKMEIMKMKEMVPSHSKDPTGFFKELADVLTMGTYTLADMTIMLKHLLPSGIYEKLREKNWVVDAGELNWATLETRENERAPGGDIHQDIKALPGLILKVLPQLLTTKKEDWDAISACKQKPGEDTGDYYSRLEECFAINSGLKPNSDSYPHLFVSKLVENSLPKLKERVQRVESSWQAQTPSQVLRILQYHQNRLREEEEREKTRLKETKIRALVAQTVMPRTGPPLQQQKTTTTSKGVCNYCKKQGHYVKDLQGNVTCPVLKHNLATGKTLSRPHVPREQYKTEGRVPKSQDREIKQSAQMYMNGEDNGYADFPSFF</sequence>
<name>A0AAV7QQN1_PLEWA</name>
<feature type="compositionally biased region" description="Basic and acidic residues" evidence="1">
    <location>
        <begin position="104"/>
        <end position="123"/>
    </location>
</feature>
<reference evidence="2" key="1">
    <citation type="journal article" date="2022" name="bioRxiv">
        <title>Sequencing and chromosome-scale assembly of the giantPleurodeles waltlgenome.</title>
        <authorList>
            <person name="Brown T."/>
            <person name="Elewa A."/>
            <person name="Iarovenko S."/>
            <person name="Subramanian E."/>
            <person name="Araus A.J."/>
            <person name="Petzold A."/>
            <person name="Susuki M."/>
            <person name="Suzuki K.-i.T."/>
            <person name="Hayashi T."/>
            <person name="Toyoda A."/>
            <person name="Oliveira C."/>
            <person name="Osipova E."/>
            <person name="Leigh N.D."/>
            <person name="Simon A."/>
            <person name="Yun M.H."/>
        </authorList>
    </citation>
    <scope>NUCLEOTIDE SEQUENCE</scope>
    <source>
        <strain evidence="2">20211129_DDA</strain>
        <tissue evidence="2">Liver</tissue>
    </source>
</reference>
<dbReference type="Proteomes" id="UP001066276">
    <property type="component" value="Chromosome 6"/>
</dbReference>
<dbReference type="AlphaFoldDB" id="A0AAV7QQN1"/>
<dbReference type="InterPro" id="IPR008919">
    <property type="entry name" value="Retrov_capsid_N"/>
</dbReference>
<dbReference type="EMBL" id="JANPWB010000010">
    <property type="protein sequence ID" value="KAJ1142806.1"/>
    <property type="molecule type" value="Genomic_DNA"/>
</dbReference>
<protein>
    <submittedName>
        <fullName evidence="2">Uncharacterized protein</fullName>
    </submittedName>
</protein>
<evidence type="ECO:0000313" key="2">
    <source>
        <dbReference type="EMBL" id="KAJ1142806.1"/>
    </source>
</evidence>
<feature type="region of interest" description="Disordered" evidence="1">
    <location>
        <begin position="792"/>
        <end position="815"/>
    </location>
</feature>
<keyword evidence="3" id="KW-1185">Reference proteome</keyword>
<dbReference type="PANTHER" id="PTHR33166">
    <property type="entry name" value="GAG_P30 DOMAIN-CONTAINING PROTEIN"/>
    <property type="match status" value="1"/>
</dbReference>
<comment type="caution">
    <text evidence="2">The sequence shown here is derived from an EMBL/GenBank/DDBJ whole genome shotgun (WGS) entry which is preliminary data.</text>
</comment>
<feature type="compositionally biased region" description="Basic and acidic residues" evidence="1">
    <location>
        <begin position="798"/>
        <end position="815"/>
    </location>
</feature>
<evidence type="ECO:0000256" key="1">
    <source>
        <dbReference type="SAM" id="MobiDB-lite"/>
    </source>
</evidence>
<accession>A0AAV7QQN1</accession>
<feature type="region of interest" description="Disordered" evidence="1">
    <location>
        <begin position="103"/>
        <end position="123"/>
    </location>
</feature>
<proteinExistence type="predicted"/>
<organism evidence="2 3">
    <name type="scientific">Pleurodeles waltl</name>
    <name type="common">Iberian ribbed newt</name>
    <dbReference type="NCBI Taxonomy" id="8319"/>
    <lineage>
        <taxon>Eukaryota</taxon>
        <taxon>Metazoa</taxon>
        <taxon>Chordata</taxon>
        <taxon>Craniata</taxon>
        <taxon>Vertebrata</taxon>
        <taxon>Euteleostomi</taxon>
        <taxon>Amphibia</taxon>
        <taxon>Batrachia</taxon>
        <taxon>Caudata</taxon>
        <taxon>Salamandroidea</taxon>
        <taxon>Salamandridae</taxon>
        <taxon>Pleurodelinae</taxon>
        <taxon>Pleurodeles</taxon>
    </lineage>
</organism>
<dbReference type="GO" id="GO:0016032">
    <property type="term" value="P:viral process"/>
    <property type="evidence" value="ECO:0007669"/>
    <property type="project" value="InterPro"/>
</dbReference>
<gene>
    <name evidence="2" type="ORF">NDU88_009119</name>
</gene>